<evidence type="ECO:0000313" key="4">
    <source>
        <dbReference type="Proteomes" id="UP000023152"/>
    </source>
</evidence>
<proteinExistence type="predicted"/>
<gene>
    <name evidence="3" type="ORF">RFI_31025</name>
</gene>
<feature type="region of interest" description="Disordered" evidence="2">
    <location>
        <begin position="299"/>
        <end position="336"/>
    </location>
</feature>
<accession>X6LYH0</accession>
<reference evidence="3 4" key="1">
    <citation type="journal article" date="2013" name="Curr. Biol.">
        <title>The Genome of the Foraminiferan Reticulomyxa filosa.</title>
        <authorList>
            <person name="Glockner G."/>
            <person name="Hulsmann N."/>
            <person name="Schleicher M."/>
            <person name="Noegel A.A."/>
            <person name="Eichinger L."/>
            <person name="Gallinger C."/>
            <person name="Pawlowski J."/>
            <person name="Sierra R."/>
            <person name="Euteneuer U."/>
            <person name="Pillet L."/>
            <person name="Moustafa A."/>
            <person name="Platzer M."/>
            <person name="Groth M."/>
            <person name="Szafranski K."/>
            <person name="Schliwa M."/>
        </authorList>
    </citation>
    <scope>NUCLEOTIDE SEQUENCE [LARGE SCALE GENOMIC DNA]</scope>
</reference>
<name>X6LYH0_RETFI</name>
<comment type="caution">
    <text evidence="3">The sequence shown here is derived from an EMBL/GenBank/DDBJ whole genome shotgun (WGS) entry which is preliminary data.</text>
</comment>
<dbReference type="InterPro" id="IPR013083">
    <property type="entry name" value="Znf_RING/FYVE/PHD"/>
</dbReference>
<feature type="coiled-coil region" evidence="1">
    <location>
        <begin position="188"/>
        <end position="274"/>
    </location>
</feature>
<keyword evidence="1" id="KW-0175">Coiled coil</keyword>
<protein>
    <submittedName>
        <fullName evidence="3">Viral A-type inclusion protein</fullName>
    </submittedName>
</protein>
<feature type="compositionally biased region" description="Acidic residues" evidence="2">
    <location>
        <begin position="304"/>
        <end position="336"/>
    </location>
</feature>
<sequence>MTLIIDEEEKGVDVNKEIFSASDCYNKDWVSLTNDSQKLNSLACYLCNEILNNAVELHCDEHENAEQVFLIGEKCLEMYLKQNNKKCPSEQHDHCEFSKNKVVRQSVSDLMVICPRQYDLNKDSQSDEGTAKSGEKAEYEKESNSNHSNPKRSCNFKGKIKDVKDHLDKSCRLISIKQVVSVEIQTHLNGINEQLKQLQDVNKDLQSQLQIEKLQTGQQIEKLEKNSNEQSKQIEQLNVTYFVFPNIDYAYNEMQNLRAELLKKDQRINKLTDDFEQFKSNMNREHFELTTRLGQYQTEYNTFGEDDNNEDKDEDDNNEDKDEDDYQDEDNSEEMW</sequence>
<dbReference type="Gene3D" id="3.30.40.10">
    <property type="entry name" value="Zinc/RING finger domain, C3HC4 (zinc finger)"/>
    <property type="match status" value="1"/>
</dbReference>
<feature type="compositionally biased region" description="Basic and acidic residues" evidence="2">
    <location>
        <begin position="122"/>
        <end position="144"/>
    </location>
</feature>
<evidence type="ECO:0000256" key="1">
    <source>
        <dbReference type="SAM" id="Coils"/>
    </source>
</evidence>
<evidence type="ECO:0000256" key="2">
    <source>
        <dbReference type="SAM" id="MobiDB-lite"/>
    </source>
</evidence>
<evidence type="ECO:0000313" key="3">
    <source>
        <dbReference type="EMBL" id="ETO06371.1"/>
    </source>
</evidence>
<keyword evidence="4" id="KW-1185">Reference proteome</keyword>
<feature type="region of interest" description="Disordered" evidence="2">
    <location>
        <begin position="122"/>
        <end position="155"/>
    </location>
</feature>
<dbReference type="Proteomes" id="UP000023152">
    <property type="component" value="Unassembled WGS sequence"/>
</dbReference>
<dbReference type="AlphaFoldDB" id="X6LYH0"/>
<organism evidence="3 4">
    <name type="scientific">Reticulomyxa filosa</name>
    <dbReference type="NCBI Taxonomy" id="46433"/>
    <lineage>
        <taxon>Eukaryota</taxon>
        <taxon>Sar</taxon>
        <taxon>Rhizaria</taxon>
        <taxon>Retaria</taxon>
        <taxon>Foraminifera</taxon>
        <taxon>Monothalamids</taxon>
        <taxon>Reticulomyxidae</taxon>
        <taxon>Reticulomyxa</taxon>
    </lineage>
</organism>
<dbReference type="EMBL" id="ASPP01027204">
    <property type="protein sequence ID" value="ETO06371.1"/>
    <property type="molecule type" value="Genomic_DNA"/>
</dbReference>